<dbReference type="STRING" id="22663.A0A218WSK1"/>
<dbReference type="Proteomes" id="UP000197138">
    <property type="component" value="Unassembled WGS sequence"/>
</dbReference>
<evidence type="ECO:0000313" key="2">
    <source>
        <dbReference type="EMBL" id="PKI63610.1"/>
    </source>
</evidence>
<sequence>MGDERLIPYSSIEEFQDALTKGTGNGGVDAIFNEIPYLKLYLAKYCNMYTVVGPTYKTDGFGFCWDHTKSTCKLLMKNLQSLI</sequence>
<reference evidence="3" key="1">
    <citation type="journal article" date="2017" name="Plant J.">
        <title>The pomegranate (Punica granatum L.) genome and the genomics of punicalagin biosynthesis.</title>
        <authorList>
            <person name="Qin G."/>
            <person name="Xu C."/>
            <person name="Ming R."/>
            <person name="Tang H."/>
            <person name="Guyot R."/>
            <person name="Kramer E.M."/>
            <person name="Hu Y."/>
            <person name="Yi X."/>
            <person name="Qi Y."/>
            <person name="Xu X."/>
            <person name="Gao Z."/>
            <person name="Pan H."/>
            <person name="Jian J."/>
            <person name="Tian Y."/>
            <person name="Yue Z."/>
            <person name="Xu Y."/>
        </authorList>
    </citation>
    <scope>NUCLEOTIDE SEQUENCE [LARGE SCALE GENOMIC DNA]</scope>
    <source>
        <strain evidence="3">cv. Dabenzi</strain>
    </source>
</reference>
<proteinExistence type="predicted"/>
<evidence type="ECO:0000313" key="1">
    <source>
        <dbReference type="EMBL" id="OWM75201.1"/>
    </source>
</evidence>
<dbReference type="EMBL" id="MTKT01003389">
    <property type="protein sequence ID" value="OWM75201.1"/>
    <property type="molecule type" value="Genomic_DNA"/>
</dbReference>
<reference evidence="1" key="2">
    <citation type="submission" date="2017-06" db="EMBL/GenBank/DDBJ databases">
        <title>The pomegranate genome and the genomics of punicalagin biosynthesis.</title>
        <authorList>
            <person name="Xu C."/>
        </authorList>
    </citation>
    <scope>NUCLEOTIDE SEQUENCE [LARGE SCALE GENOMIC DNA]</scope>
    <source>
        <tissue evidence="1">Fresh leaf</tissue>
    </source>
</reference>
<gene>
    <name evidence="1" type="ORF">CDL15_Pgr023722</name>
    <name evidence="2" type="ORF">CRG98_015993</name>
</gene>
<dbReference type="AlphaFoldDB" id="A0A218WSK1"/>
<dbReference type="InterPro" id="IPR015683">
    <property type="entry name" value="Ionotropic_Glu_rcpt"/>
</dbReference>
<dbReference type="Gene3D" id="3.40.190.10">
    <property type="entry name" value="Periplasmic binding protein-like II"/>
    <property type="match status" value="1"/>
</dbReference>
<keyword evidence="4" id="KW-1185">Reference proteome</keyword>
<dbReference type="SUPFAM" id="SSF53850">
    <property type="entry name" value="Periplasmic binding protein-like II"/>
    <property type="match status" value="1"/>
</dbReference>
<comment type="caution">
    <text evidence="1">The sequence shown here is derived from an EMBL/GenBank/DDBJ whole genome shotgun (WGS) entry which is preliminary data.</text>
</comment>
<dbReference type="EMBL" id="PGOL01000881">
    <property type="protein sequence ID" value="PKI63610.1"/>
    <property type="molecule type" value="Genomic_DNA"/>
</dbReference>
<dbReference type="Proteomes" id="UP000233551">
    <property type="component" value="Unassembled WGS sequence"/>
</dbReference>
<evidence type="ECO:0000313" key="3">
    <source>
        <dbReference type="Proteomes" id="UP000197138"/>
    </source>
</evidence>
<organism evidence="1 3">
    <name type="scientific">Punica granatum</name>
    <name type="common">Pomegranate</name>
    <dbReference type="NCBI Taxonomy" id="22663"/>
    <lineage>
        <taxon>Eukaryota</taxon>
        <taxon>Viridiplantae</taxon>
        <taxon>Streptophyta</taxon>
        <taxon>Embryophyta</taxon>
        <taxon>Tracheophyta</taxon>
        <taxon>Spermatophyta</taxon>
        <taxon>Magnoliopsida</taxon>
        <taxon>eudicotyledons</taxon>
        <taxon>Gunneridae</taxon>
        <taxon>Pentapetalae</taxon>
        <taxon>rosids</taxon>
        <taxon>malvids</taxon>
        <taxon>Myrtales</taxon>
        <taxon>Lythraceae</taxon>
        <taxon>Punica</taxon>
    </lineage>
</organism>
<evidence type="ECO:0008006" key="5">
    <source>
        <dbReference type="Google" id="ProtNLM"/>
    </source>
</evidence>
<protein>
    <recommendedName>
        <fullName evidence="5">Ionotropic glutamate receptor C-terminal domain-containing protein</fullName>
    </recommendedName>
</protein>
<dbReference type="PANTHER" id="PTHR18966">
    <property type="entry name" value="IONOTROPIC GLUTAMATE RECEPTOR"/>
    <property type="match status" value="1"/>
</dbReference>
<reference evidence="2 4" key="3">
    <citation type="submission" date="2017-11" db="EMBL/GenBank/DDBJ databases">
        <title>De-novo sequencing of pomegranate (Punica granatum L.) genome.</title>
        <authorList>
            <person name="Akparov Z."/>
            <person name="Amiraslanov A."/>
            <person name="Hajiyeva S."/>
            <person name="Abbasov M."/>
            <person name="Kaur K."/>
            <person name="Hamwieh A."/>
            <person name="Solovyev V."/>
            <person name="Salamov A."/>
            <person name="Braich B."/>
            <person name="Kosarev P."/>
            <person name="Mahmoud A."/>
            <person name="Hajiyev E."/>
            <person name="Babayeva S."/>
            <person name="Izzatullayeva V."/>
            <person name="Mammadov A."/>
            <person name="Mammadov A."/>
            <person name="Sharifova S."/>
            <person name="Ojaghi J."/>
            <person name="Eynullazada K."/>
            <person name="Bayramov B."/>
            <person name="Abdulazimova A."/>
            <person name="Shahmuradov I."/>
        </authorList>
    </citation>
    <scope>NUCLEOTIDE SEQUENCE [LARGE SCALE GENOMIC DNA]</scope>
    <source>
        <strain evidence="2">AG2017</strain>
        <strain evidence="4">cv. AG2017</strain>
        <tissue evidence="2">Leaf</tissue>
    </source>
</reference>
<dbReference type="FunFam" id="3.40.190.10:FF:000217">
    <property type="entry name" value="Glutamate receptor"/>
    <property type="match status" value="1"/>
</dbReference>
<evidence type="ECO:0000313" key="4">
    <source>
        <dbReference type="Proteomes" id="UP000233551"/>
    </source>
</evidence>
<accession>A0A218WSK1</accession>
<name>A0A218WSK1_PUNGR</name>